<organism evidence="1 2">
    <name type="scientific">Sinomonas cyclohexanicum</name>
    <name type="common">Corynebacterium cyclohexanicum</name>
    <dbReference type="NCBI Taxonomy" id="322009"/>
    <lineage>
        <taxon>Bacteria</taxon>
        <taxon>Bacillati</taxon>
        <taxon>Actinomycetota</taxon>
        <taxon>Actinomycetes</taxon>
        <taxon>Micrococcales</taxon>
        <taxon>Micrococcaceae</taxon>
        <taxon>Sinomonas</taxon>
    </lineage>
</organism>
<name>A0ABN6FHG6_SINCY</name>
<accession>A0ABN6FHG6</accession>
<evidence type="ECO:0000313" key="2">
    <source>
        <dbReference type="Proteomes" id="UP001319861"/>
    </source>
</evidence>
<sequence length="172" mass="17789">MAPRNRREGVPLAAHRVRLGGLREELALEEVRELEVRGRRRARAFRERDRDVVGEVSAVVGRALAGPAEFRIRGELGEEASALGAVLAALADHGADLPGGGDLAVRGGRAQGRDVALDRGGHVGSAAGDVGPLLGRIGGHEVECCADVLGGGVDVVQLRGDPAALVALHLEA</sequence>
<protein>
    <submittedName>
        <fullName evidence="1">Uncharacterized protein</fullName>
    </submittedName>
</protein>
<dbReference type="EMBL" id="AP024525">
    <property type="protein sequence ID" value="BCT75507.1"/>
    <property type="molecule type" value="Genomic_DNA"/>
</dbReference>
<gene>
    <name evidence="1" type="ORF">SCMU_13490</name>
</gene>
<dbReference type="Proteomes" id="UP001319861">
    <property type="component" value="Chromosome"/>
</dbReference>
<reference evidence="1 2" key="1">
    <citation type="journal article" date="2021" name="J. Biosci. Bioeng.">
        <title>Identification and characterization of a chc gene cluster responsible for the aromatization pathway of cyclohexanecarboxylate degradation in Sinomonas cyclohexanicum ATCC 51369.</title>
        <authorList>
            <person name="Yamamoto T."/>
            <person name="Hasegawa Y."/>
            <person name="Lau P.C.K."/>
            <person name="Iwaki H."/>
        </authorList>
    </citation>
    <scope>NUCLEOTIDE SEQUENCE [LARGE SCALE GENOMIC DNA]</scope>
    <source>
        <strain evidence="1 2">ATCC 51369</strain>
    </source>
</reference>
<keyword evidence="2" id="KW-1185">Reference proteome</keyword>
<evidence type="ECO:0000313" key="1">
    <source>
        <dbReference type="EMBL" id="BCT75507.1"/>
    </source>
</evidence>
<proteinExistence type="predicted"/>